<gene>
    <name evidence="2" type="ORF">GCM10025778_08630</name>
</gene>
<evidence type="ECO:0000256" key="1">
    <source>
        <dbReference type="SAM" id="MobiDB-lite"/>
    </source>
</evidence>
<proteinExistence type="predicted"/>
<reference evidence="3" key="1">
    <citation type="journal article" date="2019" name="Int. J. Syst. Evol. Microbiol.">
        <title>The Global Catalogue of Microorganisms (GCM) 10K type strain sequencing project: providing services to taxonomists for standard genome sequencing and annotation.</title>
        <authorList>
            <consortium name="The Broad Institute Genomics Platform"/>
            <consortium name="The Broad Institute Genome Sequencing Center for Infectious Disease"/>
            <person name="Wu L."/>
            <person name="Ma J."/>
        </authorList>
    </citation>
    <scope>NUCLEOTIDE SEQUENCE [LARGE SCALE GENOMIC DNA]</scope>
    <source>
        <strain evidence="3">JCM 18952</strain>
    </source>
</reference>
<protein>
    <submittedName>
        <fullName evidence="2">Uncharacterized protein</fullName>
    </submittedName>
</protein>
<comment type="caution">
    <text evidence="2">The sequence shown here is derived from an EMBL/GenBank/DDBJ whole genome shotgun (WGS) entry which is preliminary data.</text>
</comment>
<keyword evidence="3" id="KW-1185">Reference proteome</keyword>
<name>A0ABP9TKT0_9MICC</name>
<feature type="region of interest" description="Disordered" evidence="1">
    <location>
        <begin position="78"/>
        <end position="105"/>
    </location>
</feature>
<dbReference type="EMBL" id="BAABLK010000016">
    <property type="protein sequence ID" value="GAA5226332.1"/>
    <property type="molecule type" value="Genomic_DNA"/>
</dbReference>
<feature type="compositionally biased region" description="Basic and acidic residues" evidence="1">
    <location>
        <begin position="79"/>
        <end position="99"/>
    </location>
</feature>
<evidence type="ECO:0000313" key="3">
    <source>
        <dbReference type="Proteomes" id="UP001501257"/>
    </source>
</evidence>
<feature type="region of interest" description="Disordered" evidence="1">
    <location>
        <begin position="1"/>
        <end position="42"/>
    </location>
</feature>
<accession>A0ABP9TKT0</accession>
<evidence type="ECO:0000313" key="2">
    <source>
        <dbReference type="EMBL" id="GAA5226332.1"/>
    </source>
</evidence>
<organism evidence="2 3">
    <name type="scientific">Paeniglutamicibacter antarcticus</name>
    <dbReference type="NCBI Taxonomy" id="494023"/>
    <lineage>
        <taxon>Bacteria</taxon>
        <taxon>Bacillati</taxon>
        <taxon>Actinomycetota</taxon>
        <taxon>Actinomycetes</taxon>
        <taxon>Micrococcales</taxon>
        <taxon>Micrococcaceae</taxon>
        <taxon>Paeniglutamicibacter</taxon>
    </lineage>
</organism>
<dbReference type="Proteomes" id="UP001501257">
    <property type="component" value="Unassembled WGS sequence"/>
</dbReference>
<sequence length="105" mass="11142">MEIGRFGTSRGAIAEAAGVPPREHAGGSTKFDAAGMEESDVEATSDALRQKCTPRCCLGLEPGGYTILRVAVKWGAPQKRRDFAPGKRGNPPRDTKLEDVGGDEL</sequence>